<gene>
    <name evidence="2" type="ORF">HJC23_010325</name>
</gene>
<sequence>MKQIQTVFDYYAAGSHNQSRPQYQLTKPSFMVQQFQFNLNGSNVKGKLVKKSPRGSATSPIWIVAPSDRRRKSEEVPEKALGRLILDDGASSAIKPKRLGRSYARDAASSYSEGSVEEDVPYSNSPSSLGIRRKSTRGSGSRSSEESSELNKKRKSVESNGTNANSRKSRKVTFQDSKQTSTGVALARQTKKKKVTHRKPVRVPGVGAIGTRSTRTNSKLLSELPRTTKTKKVITTTARKAKKDDDVKVIKMLTGTLYLYRGETRRAEFVRFKY</sequence>
<evidence type="ECO:0000313" key="3">
    <source>
        <dbReference type="Proteomes" id="UP001516023"/>
    </source>
</evidence>
<dbReference type="AlphaFoldDB" id="A0ABD3QQU7"/>
<reference evidence="2 3" key="1">
    <citation type="journal article" date="2020" name="G3 (Bethesda)">
        <title>Improved Reference Genome for Cyclotella cryptica CCMP332, a Model for Cell Wall Morphogenesis, Salinity Adaptation, and Lipid Production in Diatoms (Bacillariophyta).</title>
        <authorList>
            <person name="Roberts W.R."/>
            <person name="Downey K.M."/>
            <person name="Ruck E.C."/>
            <person name="Traller J.C."/>
            <person name="Alverson A.J."/>
        </authorList>
    </citation>
    <scope>NUCLEOTIDE SEQUENCE [LARGE SCALE GENOMIC DNA]</scope>
    <source>
        <strain evidence="2 3">CCMP332</strain>
    </source>
</reference>
<protein>
    <submittedName>
        <fullName evidence="2">Uncharacterized protein</fullName>
    </submittedName>
</protein>
<feature type="compositionally biased region" description="Polar residues" evidence="1">
    <location>
        <begin position="158"/>
        <end position="183"/>
    </location>
</feature>
<dbReference type="EMBL" id="JABMIG020000023">
    <property type="protein sequence ID" value="KAL3801981.1"/>
    <property type="molecule type" value="Genomic_DNA"/>
</dbReference>
<evidence type="ECO:0000313" key="2">
    <source>
        <dbReference type="EMBL" id="KAL3801981.1"/>
    </source>
</evidence>
<feature type="region of interest" description="Disordered" evidence="1">
    <location>
        <begin position="109"/>
        <end position="197"/>
    </location>
</feature>
<accession>A0ABD3QQU7</accession>
<evidence type="ECO:0000256" key="1">
    <source>
        <dbReference type="SAM" id="MobiDB-lite"/>
    </source>
</evidence>
<comment type="caution">
    <text evidence="2">The sequence shown here is derived from an EMBL/GenBank/DDBJ whole genome shotgun (WGS) entry which is preliminary data.</text>
</comment>
<proteinExistence type="predicted"/>
<organism evidence="2 3">
    <name type="scientific">Cyclotella cryptica</name>
    <dbReference type="NCBI Taxonomy" id="29204"/>
    <lineage>
        <taxon>Eukaryota</taxon>
        <taxon>Sar</taxon>
        <taxon>Stramenopiles</taxon>
        <taxon>Ochrophyta</taxon>
        <taxon>Bacillariophyta</taxon>
        <taxon>Coscinodiscophyceae</taxon>
        <taxon>Thalassiosirophycidae</taxon>
        <taxon>Stephanodiscales</taxon>
        <taxon>Stephanodiscaceae</taxon>
        <taxon>Cyclotella</taxon>
    </lineage>
</organism>
<name>A0ABD3QQU7_9STRA</name>
<dbReference type="Proteomes" id="UP001516023">
    <property type="component" value="Unassembled WGS sequence"/>
</dbReference>
<keyword evidence="3" id="KW-1185">Reference proteome</keyword>